<dbReference type="InterPro" id="IPR038369">
    <property type="entry name" value="SpoVAD_sf"/>
</dbReference>
<dbReference type="NCBIfam" id="NF006160">
    <property type="entry name" value="PRK08304.1"/>
    <property type="match status" value="1"/>
</dbReference>
<dbReference type="SUPFAM" id="SSF53901">
    <property type="entry name" value="Thiolase-like"/>
    <property type="match status" value="1"/>
</dbReference>
<dbReference type="InterPro" id="IPR010894">
    <property type="entry name" value="SpoVAD"/>
</dbReference>
<comment type="caution">
    <text evidence="1">The sequence shown here is derived from an EMBL/GenBank/DDBJ whole genome shotgun (WGS) entry which is preliminary data.</text>
</comment>
<reference evidence="1 2" key="1">
    <citation type="submission" date="2020-04" db="EMBL/GenBank/DDBJ databases">
        <authorList>
            <person name="Zhang R."/>
            <person name="Schippers A."/>
        </authorList>
    </citation>
    <scope>NUCLEOTIDE SEQUENCE [LARGE SCALE GENOMIC DNA]</scope>
    <source>
        <strain evidence="1 2">DSM 109850</strain>
    </source>
</reference>
<dbReference type="Proteomes" id="UP000533476">
    <property type="component" value="Unassembled WGS sequence"/>
</dbReference>
<accession>A0A7Y0Q3Q7</accession>
<name>A0A7Y0Q3Q7_9FIRM</name>
<dbReference type="Gene3D" id="3.40.47.40">
    <property type="entry name" value="Stage V sporulation protein AD"/>
    <property type="match status" value="1"/>
</dbReference>
<evidence type="ECO:0000313" key="1">
    <source>
        <dbReference type="EMBL" id="NMP22429.1"/>
    </source>
</evidence>
<proteinExistence type="predicted"/>
<dbReference type="AlphaFoldDB" id="A0A7Y0Q3Q7"/>
<organism evidence="1 2">
    <name type="scientific">Sulfobacillus harzensis</name>
    <dbReference type="NCBI Taxonomy" id="2729629"/>
    <lineage>
        <taxon>Bacteria</taxon>
        <taxon>Bacillati</taxon>
        <taxon>Bacillota</taxon>
        <taxon>Clostridia</taxon>
        <taxon>Eubacteriales</taxon>
        <taxon>Clostridiales Family XVII. Incertae Sedis</taxon>
        <taxon>Sulfobacillus</taxon>
    </lineage>
</organism>
<dbReference type="GO" id="GO:0016746">
    <property type="term" value="F:acyltransferase activity"/>
    <property type="evidence" value="ECO:0007669"/>
    <property type="project" value="InterPro"/>
</dbReference>
<dbReference type="PIRSF" id="PIRSF011570">
    <property type="entry name" value="SpoVAD"/>
    <property type="match status" value="1"/>
</dbReference>
<gene>
    <name evidence="1" type="ORF">HIJ39_08700</name>
</gene>
<keyword evidence="2" id="KW-1185">Reference proteome</keyword>
<evidence type="ECO:0000313" key="2">
    <source>
        <dbReference type="Proteomes" id="UP000533476"/>
    </source>
</evidence>
<dbReference type="InterPro" id="IPR016039">
    <property type="entry name" value="Thiolase-like"/>
</dbReference>
<protein>
    <submittedName>
        <fullName evidence="1">Stage V sporulation protein AD</fullName>
    </submittedName>
</protein>
<sequence>MMAVDKIGQATYAVQGVYIQGTGSVVGPKEGQGPLGQQFDRVWKDERAGQATFEKAEQALLIESYDEALKKAQKRWEDIELVVGGDLLDQIITTNFSARQHGRPTLGLFSACATFTEALAVGALLIGGNGPKTVLASAASHHQTAERQFRFPVELGYQRTPTTAWTATAAGAVVLSEDVGPLAIEAVTVGRVVDIGGKDPNDMGSAMAPAAFDTISQHLQDTGQEPGDFDKIYTGDLGHFGIKMLIEYAAQKGLQFGDELDDCGRSLYNQATQDTHNGGSGPGCSASVFAGPLARRLVRGDWDRILLVATGALFSPTTYQQGETIPCVAHAVAIKAVRGAGQ</sequence>
<dbReference type="Pfam" id="PF07451">
    <property type="entry name" value="SpoVAD"/>
    <property type="match status" value="1"/>
</dbReference>
<dbReference type="EMBL" id="JABBVZ010000023">
    <property type="protein sequence ID" value="NMP22429.1"/>
    <property type="molecule type" value="Genomic_DNA"/>
</dbReference>